<feature type="region of interest" description="Disordered" evidence="1">
    <location>
        <begin position="69"/>
        <end position="118"/>
    </location>
</feature>
<evidence type="ECO:0000313" key="3">
    <source>
        <dbReference type="Proteomes" id="UP000256964"/>
    </source>
</evidence>
<dbReference type="AlphaFoldDB" id="A0A371CRZ4"/>
<dbReference type="Proteomes" id="UP000256964">
    <property type="component" value="Unassembled WGS sequence"/>
</dbReference>
<gene>
    <name evidence="2" type="ORF">OH76DRAFT_1244431</name>
</gene>
<evidence type="ECO:0000313" key="2">
    <source>
        <dbReference type="EMBL" id="RDX43064.1"/>
    </source>
</evidence>
<reference evidence="2 3" key="1">
    <citation type="journal article" date="2018" name="Biotechnol. Biofuels">
        <title>Integrative visual omics of the white-rot fungus Polyporus brumalis exposes the biotechnological potential of its oxidative enzymes for delignifying raw plant biomass.</title>
        <authorList>
            <person name="Miyauchi S."/>
            <person name="Rancon A."/>
            <person name="Drula E."/>
            <person name="Hage H."/>
            <person name="Chaduli D."/>
            <person name="Favel A."/>
            <person name="Grisel S."/>
            <person name="Henrissat B."/>
            <person name="Herpoel-Gimbert I."/>
            <person name="Ruiz-Duenas F.J."/>
            <person name="Chevret D."/>
            <person name="Hainaut M."/>
            <person name="Lin J."/>
            <person name="Wang M."/>
            <person name="Pangilinan J."/>
            <person name="Lipzen A."/>
            <person name="Lesage-Meessen L."/>
            <person name="Navarro D."/>
            <person name="Riley R."/>
            <person name="Grigoriev I.V."/>
            <person name="Zhou S."/>
            <person name="Raouche S."/>
            <person name="Rosso M.N."/>
        </authorList>
    </citation>
    <scope>NUCLEOTIDE SEQUENCE [LARGE SCALE GENOMIC DNA]</scope>
    <source>
        <strain evidence="2 3">BRFM 1820</strain>
    </source>
</reference>
<sequence length="144" mass="16004">MSSSRRLRTSEARWTALTNWAVRPAGCWTLRCTSAARRTCSLAVQLMHDGRQDCAARTRNTAGSIMYRHQEAQSERPSAHDMTERTDDSDWVCPPSPPPPCPRPRLQRTYSGPGTWKQRRQMSGQCAAHASGACSGNGQVFVQV</sequence>
<evidence type="ECO:0000256" key="1">
    <source>
        <dbReference type="SAM" id="MobiDB-lite"/>
    </source>
</evidence>
<accession>A0A371CRZ4</accession>
<feature type="compositionally biased region" description="Basic and acidic residues" evidence="1">
    <location>
        <begin position="69"/>
        <end position="88"/>
    </location>
</feature>
<proteinExistence type="predicted"/>
<protein>
    <submittedName>
        <fullName evidence="2">Uncharacterized protein</fullName>
    </submittedName>
</protein>
<organism evidence="2 3">
    <name type="scientific">Lentinus brumalis</name>
    <dbReference type="NCBI Taxonomy" id="2498619"/>
    <lineage>
        <taxon>Eukaryota</taxon>
        <taxon>Fungi</taxon>
        <taxon>Dikarya</taxon>
        <taxon>Basidiomycota</taxon>
        <taxon>Agaricomycotina</taxon>
        <taxon>Agaricomycetes</taxon>
        <taxon>Polyporales</taxon>
        <taxon>Polyporaceae</taxon>
        <taxon>Lentinus</taxon>
    </lineage>
</organism>
<name>A0A371CRZ4_9APHY</name>
<keyword evidence="3" id="KW-1185">Reference proteome</keyword>
<feature type="compositionally biased region" description="Pro residues" evidence="1">
    <location>
        <begin position="94"/>
        <end position="103"/>
    </location>
</feature>
<dbReference type="EMBL" id="KZ857471">
    <property type="protein sequence ID" value="RDX43064.1"/>
    <property type="molecule type" value="Genomic_DNA"/>
</dbReference>